<dbReference type="InterPro" id="IPR055377">
    <property type="entry name" value="GH3_M"/>
</dbReference>
<dbReference type="PANTHER" id="PTHR31901:SF9">
    <property type="entry name" value="GH3 DOMAIN-CONTAINING PROTEIN"/>
    <property type="match status" value="1"/>
</dbReference>
<dbReference type="EMBL" id="JBHUIV010000020">
    <property type="protein sequence ID" value="MFD2202941.1"/>
    <property type="molecule type" value="Genomic_DNA"/>
</dbReference>
<dbReference type="Pfam" id="PF23571">
    <property type="entry name" value="GH3_M"/>
    <property type="match status" value="1"/>
</dbReference>
<dbReference type="PANTHER" id="PTHR31901">
    <property type="entry name" value="GH3 DOMAIN-CONTAINING PROTEIN"/>
    <property type="match status" value="1"/>
</dbReference>
<dbReference type="RefSeq" id="WP_380804614.1">
    <property type="nucleotide sequence ID" value="NZ_JBHUIV010000020.1"/>
</dbReference>
<dbReference type="InterPro" id="IPR055378">
    <property type="entry name" value="GH3_C"/>
</dbReference>
<accession>A0ABW5BCL6</accession>
<protein>
    <submittedName>
        <fullName evidence="3">GH3 auxin-responsive promoter family protein</fullName>
    </submittedName>
</protein>
<sequence length="516" mass="59965">MALLGTLLKKGIRLRESLEQEYSNPLELQKLELKKLLILAKDTEFGKKYQFDLILKEFKKPNNDFYRAFNSLIPIYNYEKIYNEWWYRLKAGEKNITWPGEIRYFALTSGTSGASSKYIPISKEMVKAIRKTGVRQILSLSKYDLPDSLFTKGILMLGGSTDLEFNGTYFSGDLSGITAGRLPIWFQRFYKPGKQISKNKNWGDKLEQIVEMAPKWDIGIIVGVPAWLQILLEKIIERYALNSIHDIWPNLQIFVHGGVSFEPYKRGFEKLLSQPLIYMETYLASEGFLAFQALPDRRSMRLVLNNGIFYEFVPFNDENFDENGEFKEKAQILKIDEVEEGVDYAILISTCSGAWRYQIGDVIRFESVEENEIIITGRTKHFLSLCGEHLSMDNMNRAIELVSEEMKLNIREFTVLGLPDGSLFRHQWFVGTEDKVDQNQLMEKIDQYLKDLNDDYITERKHALKRVSCRVIAPSLFYEWMRIHGKEGGQNKFPRVLKGDKMNDWLDFLKSNGVKL</sequence>
<feature type="domain" description="GH3 middle" evidence="1">
    <location>
        <begin position="303"/>
        <end position="368"/>
    </location>
</feature>
<evidence type="ECO:0000259" key="2">
    <source>
        <dbReference type="Pfam" id="PF23572"/>
    </source>
</evidence>
<reference evidence="4" key="1">
    <citation type="journal article" date="2019" name="Int. J. Syst. Evol. Microbiol.">
        <title>The Global Catalogue of Microorganisms (GCM) 10K type strain sequencing project: providing services to taxonomists for standard genome sequencing and annotation.</title>
        <authorList>
            <consortium name="The Broad Institute Genomics Platform"/>
            <consortium name="The Broad Institute Genome Sequencing Center for Infectious Disease"/>
            <person name="Wu L."/>
            <person name="Ma J."/>
        </authorList>
    </citation>
    <scope>NUCLEOTIDE SEQUENCE [LARGE SCALE GENOMIC DNA]</scope>
    <source>
        <strain evidence="4">KCTC 19812</strain>
    </source>
</reference>
<gene>
    <name evidence="3" type="ORF">ACFSKV_15295</name>
</gene>
<dbReference type="Pfam" id="PF23572">
    <property type="entry name" value="GH3_C"/>
    <property type="match status" value="1"/>
</dbReference>
<organism evidence="3 4">
    <name type="scientific">Shivajiella indica</name>
    <dbReference type="NCBI Taxonomy" id="872115"/>
    <lineage>
        <taxon>Bacteria</taxon>
        <taxon>Pseudomonadati</taxon>
        <taxon>Bacteroidota</taxon>
        <taxon>Cytophagia</taxon>
        <taxon>Cytophagales</taxon>
        <taxon>Cyclobacteriaceae</taxon>
        <taxon>Shivajiella</taxon>
    </lineage>
</organism>
<evidence type="ECO:0000313" key="4">
    <source>
        <dbReference type="Proteomes" id="UP001597414"/>
    </source>
</evidence>
<dbReference type="Proteomes" id="UP001597414">
    <property type="component" value="Unassembled WGS sequence"/>
</dbReference>
<evidence type="ECO:0000313" key="3">
    <source>
        <dbReference type="EMBL" id="MFD2202941.1"/>
    </source>
</evidence>
<proteinExistence type="predicted"/>
<name>A0ABW5BCL6_9BACT</name>
<feature type="domain" description="GH3 C-terminal" evidence="2">
    <location>
        <begin position="394"/>
        <end position="498"/>
    </location>
</feature>
<comment type="caution">
    <text evidence="3">The sequence shown here is derived from an EMBL/GenBank/DDBJ whole genome shotgun (WGS) entry which is preliminary data.</text>
</comment>
<keyword evidence="4" id="KW-1185">Reference proteome</keyword>
<evidence type="ECO:0000259" key="1">
    <source>
        <dbReference type="Pfam" id="PF23571"/>
    </source>
</evidence>
<dbReference type="InterPro" id="IPR004993">
    <property type="entry name" value="GH3"/>
</dbReference>
<dbReference type="Pfam" id="PF03321">
    <property type="entry name" value="GH3"/>
    <property type="match status" value="2"/>
</dbReference>